<dbReference type="GO" id="GO:0005737">
    <property type="term" value="C:cytoplasm"/>
    <property type="evidence" value="ECO:0007669"/>
    <property type="project" value="TreeGrafter"/>
</dbReference>
<evidence type="ECO:0000256" key="6">
    <source>
        <dbReference type="ARBA" id="ARBA00022801"/>
    </source>
</evidence>
<keyword evidence="5" id="KW-0863">Zinc-finger</keyword>
<dbReference type="InterPro" id="IPR007308">
    <property type="entry name" value="Rtr1/RPAP2_dom"/>
</dbReference>
<evidence type="ECO:0000256" key="13">
    <source>
        <dbReference type="SAM" id="MobiDB-lite"/>
    </source>
</evidence>
<proteinExistence type="inferred from homology"/>
<evidence type="ECO:0000256" key="9">
    <source>
        <dbReference type="ARBA" id="ARBA00023242"/>
    </source>
</evidence>
<evidence type="ECO:0000256" key="2">
    <source>
        <dbReference type="ARBA" id="ARBA00005676"/>
    </source>
</evidence>
<evidence type="ECO:0000313" key="15">
    <source>
        <dbReference type="EMBL" id="KAK9820849.1"/>
    </source>
</evidence>
<evidence type="ECO:0000256" key="11">
    <source>
        <dbReference type="ARBA" id="ARBA00048336"/>
    </source>
</evidence>
<dbReference type="GO" id="GO:0008270">
    <property type="term" value="F:zinc ion binding"/>
    <property type="evidence" value="ECO:0007669"/>
    <property type="project" value="UniProtKB-KW"/>
</dbReference>
<evidence type="ECO:0000256" key="7">
    <source>
        <dbReference type="ARBA" id="ARBA00022833"/>
    </source>
</evidence>
<evidence type="ECO:0000256" key="1">
    <source>
        <dbReference type="ARBA" id="ARBA00004123"/>
    </source>
</evidence>
<evidence type="ECO:0000256" key="3">
    <source>
        <dbReference type="ARBA" id="ARBA00013081"/>
    </source>
</evidence>
<feature type="region of interest" description="Disordered" evidence="13">
    <location>
        <begin position="321"/>
        <end position="358"/>
    </location>
</feature>
<keyword evidence="6" id="KW-0378">Hydrolase</keyword>
<evidence type="ECO:0000313" key="16">
    <source>
        <dbReference type="Proteomes" id="UP001445335"/>
    </source>
</evidence>
<dbReference type="Proteomes" id="UP001445335">
    <property type="component" value="Unassembled WGS sequence"/>
</dbReference>
<dbReference type="InterPro" id="IPR038534">
    <property type="entry name" value="Rtr1/RPAP2_sf"/>
</dbReference>
<feature type="compositionally biased region" description="Low complexity" evidence="13">
    <location>
        <begin position="334"/>
        <end position="343"/>
    </location>
</feature>
<gene>
    <name evidence="15" type="ORF">WJX81_008335</name>
</gene>
<dbReference type="Gene3D" id="1.25.40.820">
    <property type="match status" value="1"/>
</dbReference>
<evidence type="ECO:0000256" key="10">
    <source>
        <dbReference type="ARBA" id="ARBA00047761"/>
    </source>
</evidence>
<dbReference type="GO" id="GO:0043175">
    <property type="term" value="F:RNA polymerase core enzyme binding"/>
    <property type="evidence" value="ECO:0007669"/>
    <property type="project" value="InterPro"/>
</dbReference>
<name>A0AAW1QHE0_9CHLO</name>
<dbReference type="AlphaFoldDB" id="A0AAW1QHE0"/>
<accession>A0AAW1QHE0</accession>
<organism evidence="15 16">
    <name type="scientific">Elliptochloris bilobata</name>
    <dbReference type="NCBI Taxonomy" id="381761"/>
    <lineage>
        <taxon>Eukaryota</taxon>
        <taxon>Viridiplantae</taxon>
        <taxon>Chlorophyta</taxon>
        <taxon>core chlorophytes</taxon>
        <taxon>Trebouxiophyceae</taxon>
        <taxon>Trebouxiophyceae incertae sedis</taxon>
        <taxon>Elliptochloris clade</taxon>
        <taxon>Elliptochloris</taxon>
    </lineage>
</organism>
<evidence type="ECO:0000256" key="5">
    <source>
        <dbReference type="ARBA" id="ARBA00022771"/>
    </source>
</evidence>
<dbReference type="EC" id="3.1.3.16" evidence="3"/>
<dbReference type="PROSITE" id="PS51479">
    <property type="entry name" value="ZF_RTR1"/>
    <property type="match status" value="1"/>
</dbReference>
<comment type="catalytic activity">
    <reaction evidence="10">
        <text>O-phospho-L-seryl-[protein] + H2O = L-seryl-[protein] + phosphate</text>
        <dbReference type="Rhea" id="RHEA:20629"/>
        <dbReference type="Rhea" id="RHEA-COMP:9863"/>
        <dbReference type="Rhea" id="RHEA-COMP:11604"/>
        <dbReference type="ChEBI" id="CHEBI:15377"/>
        <dbReference type="ChEBI" id="CHEBI:29999"/>
        <dbReference type="ChEBI" id="CHEBI:43474"/>
        <dbReference type="ChEBI" id="CHEBI:83421"/>
        <dbReference type="EC" id="3.1.3.16"/>
    </reaction>
</comment>
<dbReference type="PANTHER" id="PTHR14732:SF0">
    <property type="entry name" value="RNA POLYMERASE II SUBUNIT B1 CTD PHOSPHATASE RPAP2-RELATED"/>
    <property type="match status" value="1"/>
</dbReference>
<dbReference type="PANTHER" id="PTHR14732">
    <property type="entry name" value="RNA POLYMERASE II SUBUNIT B1 CTD PHOSPHATASE RPAP2-RELATED"/>
    <property type="match status" value="1"/>
</dbReference>
<keyword evidence="4" id="KW-0479">Metal-binding</keyword>
<comment type="catalytic activity">
    <reaction evidence="11">
        <text>O-phospho-L-threonyl-[protein] + H2O = L-threonyl-[protein] + phosphate</text>
        <dbReference type="Rhea" id="RHEA:47004"/>
        <dbReference type="Rhea" id="RHEA-COMP:11060"/>
        <dbReference type="Rhea" id="RHEA-COMP:11605"/>
        <dbReference type="ChEBI" id="CHEBI:15377"/>
        <dbReference type="ChEBI" id="CHEBI:30013"/>
        <dbReference type="ChEBI" id="CHEBI:43474"/>
        <dbReference type="ChEBI" id="CHEBI:61977"/>
        <dbReference type="EC" id="3.1.3.16"/>
    </reaction>
</comment>
<evidence type="ECO:0000256" key="4">
    <source>
        <dbReference type="ARBA" id="ARBA00022723"/>
    </source>
</evidence>
<sequence>MNNVNGAFLPVFDYGIGSAPAGEHECRKSSQAAAGKKLPAPLSDQRARAVFTVMERLLEPGPASAAELEALAQPMSGEELLQVAEERMLAGRCGEACCGNAMRQPAGRGIRLDAGQQRLARDGDVLFCSAQCELRARRLAARLGTPEAALLRFMDARERLQRSQAASGVTPTVQAARAEPKFAAGREGTPIMLSQVKERLLGQERAPALAAQQDASKAAASSAAQRKEAAGGGEAVLVFEVQDPAGPLDAGEGVLGAQFGELKIADAGELGLAQAQLRGLEAARSAGGPAAGMAAELLLWREHLAAREDSKLDEALPALAPNANSQASPEAMPEDAAGGSEAAGDGKGSSWLAEPPEGFHNEPSSFGRLFVLVDGWVTASTLAFLAGEPHELPRSSAGNGLTVEVRRALERLLARQVVAALAGLRRGALRGAVEPALGALLGTLHLSSAIPSLSDGEWQLVTLALLRGLAETRVPALLEAFEGREALDALGAHLANLGASADELWALMEAVLPAD</sequence>
<dbReference type="EMBL" id="JALJOU010000113">
    <property type="protein sequence ID" value="KAK9820849.1"/>
    <property type="molecule type" value="Genomic_DNA"/>
</dbReference>
<evidence type="ECO:0000259" key="14">
    <source>
        <dbReference type="PROSITE" id="PS51479"/>
    </source>
</evidence>
<comment type="similarity">
    <text evidence="2 12">Belongs to the RPAP2 family.</text>
</comment>
<dbReference type="GO" id="GO:0005634">
    <property type="term" value="C:nucleus"/>
    <property type="evidence" value="ECO:0007669"/>
    <property type="project" value="UniProtKB-SubCell"/>
</dbReference>
<dbReference type="GO" id="GO:0008420">
    <property type="term" value="F:RNA polymerase II CTD heptapeptide repeat phosphatase activity"/>
    <property type="evidence" value="ECO:0007669"/>
    <property type="project" value="InterPro"/>
</dbReference>
<feature type="domain" description="RTR1-type" evidence="14">
    <location>
        <begin position="70"/>
        <end position="153"/>
    </location>
</feature>
<evidence type="ECO:0000256" key="12">
    <source>
        <dbReference type="PROSITE-ProRule" id="PRU00812"/>
    </source>
</evidence>
<reference evidence="15 16" key="1">
    <citation type="journal article" date="2024" name="Nat. Commun.">
        <title>Phylogenomics reveals the evolutionary origins of lichenization in chlorophyte algae.</title>
        <authorList>
            <person name="Puginier C."/>
            <person name="Libourel C."/>
            <person name="Otte J."/>
            <person name="Skaloud P."/>
            <person name="Haon M."/>
            <person name="Grisel S."/>
            <person name="Petersen M."/>
            <person name="Berrin J.G."/>
            <person name="Delaux P.M."/>
            <person name="Dal Grande F."/>
            <person name="Keller J."/>
        </authorList>
    </citation>
    <scope>NUCLEOTIDE SEQUENCE [LARGE SCALE GENOMIC DNA]</scope>
    <source>
        <strain evidence="15 16">SAG 245.80</strain>
    </source>
</reference>
<protein>
    <recommendedName>
        <fullName evidence="3">protein-serine/threonine phosphatase</fullName>
        <ecNumber evidence="3">3.1.3.16</ecNumber>
    </recommendedName>
</protein>
<comment type="caution">
    <text evidence="15">The sequence shown here is derived from an EMBL/GenBank/DDBJ whole genome shotgun (WGS) entry which is preliminary data.</text>
</comment>
<keyword evidence="8" id="KW-0904">Protein phosphatase</keyword>
<keyword evidence="9" id="KW-0539">Nucleus</keyword>
<keyword evidence="7" id="KW-0862">Zinc</keyword>
<evidence type="ECO:0000256" key="8">
    <source>
        <dbReference type="ARBA" id="ARBA00022912"/>
    </source>
</evidence>
<keyword evidence="16" id="KW-1185">Reference proteome</keyword>
<dbReference type="InterPro" id="IPR039693">
    <property type="entry name" value="Rtr1/RPAP2"/>
</dbReference>
<comment type="subcellular location">
    <subcellularLocation>
        <location evidence="1">Nucleus</location>
    </subcellularLocation>
</comment>